<dbReference type="RefSeq" id="WP_306733595.1">
    <property type="nucleotide sequence ID" value="NZ_JANHAX010000001.1"/>
</dbReference>
<proteinExistence type="predicted"/>
<reference evidence="1" key="2">
    <citation type="submission" date="2023-02" db="EMBL/GenBank/DDBJ databases">
        <title>'Rhodoalgimonas zhirmunskyi' gen. nov., isolated from a red alga.</title>
        <authorList>
            <person name="Nedashkovskaya O.I."/>
            <person name="Otstavnykh N.Y."/>
            <person name="Bystritskaya E.P."/>
            <person name="Balabanova L.A."/>
            <person name="Isaeva M.P."/>
        </authorList>
    </citation>
    <scope>NUCLEOTIDE SEQUENCE</scope>
    <source>
        <strain evidence="1">KCTC 52189</strain>
    </source>
</reference>
<evidence type="ECO:0000313" key="2">
    <source>
        <dbReference type="Proteomes" id="UP001226762"/>
    </source>
</evidence>
<gene>
    <name evidence="1" type="ORF">NO357_00205</name>
</gene>
<accession>A0AAE3WAN5</accession>
<keyword evidence="2" id="KW-1185">Reference proteome</keyword>
<dbReference type="Proteomes" id="UP001226762">
    <property type="component" value="Unassembled WGS sequence"/>
</dbReference>
<evidence type="ECO:0000313" key="1">
    <source>
        <dbReference type="EMBL" id="MDQ2088322.1"/>
    </source>
</evidence>
<dbReference type="AlphaFoldDB" id="A0AAE3WAN5"/>
<sequence>MLALTGLLTLTACDRHSEDEARTLLSGWVDLGDTLYFESQSGCTAGVFRVKSADVKARVPVFDSAQAVVMNGKQEGPFALREPGKTADQLFIDLMNAHRPTGVAVQSASVEARPCMNDKARNSFFSVLNADRSVVIFSRADRAYAVLDPLRGIVMLTSGGE</sequence>
<protein>
    <submittedName>
        <fullName evidence="1">Uncharacterized protein</fullName>
    </submittedName>
</protein>
<organism evidence="1 2">
    <name type="scientific">Marimonas arenosa</name>
    <dbReference type="NCBI Taxonomy" id="1795305"/>
    <lineage>
        <taxon>Bacteria</taxon>
        <taxon>Pseudomonadati</taxon>
        <taxon>Pseudomonadota</taxon>
        <taxon>Alphaproteobacteria</taxon>
        <taxon>Rhodobacterales</taxon>
        <taxon>Paracoccaceae</taxon>
        <taxon>Marimonas</taxon>
    </lineage>
</organism>
<name>A0AAE3WAN5_9RHOB</name>
<comment type="caution">
    <text evidence="1">The sequence shown here is derived from an EMBL/GenBank/DDBJ whole genome shotgun (WGS) entry which is preliminary data.</text>
</comment>
<dbReference type="EMBL" id="JANHAX010000001">
    <property type="protein sequence ID" value="MDQ2088322.1"/>
    <property type="molecule type" value="Genomic_DNA"/>
</dbReference>
<reference evidence="1" key="1">
    <citation type="submission" date="2022-07" db="EMBL/GenBank/DDBJ databases">
        <authorList>
            <person name="Otstavnykh N."/>
            <person name="Isaeva M."/>
            <person name="Bystritskaya E."/>
        </authorList>
    </citation>
    <scope>NUCLEOTIDE SEQUENCE</scope>
    <source>
        <strain evidence="1">KCTC 52189</strain>
    </source>
</reference>